<keyword evidence="1" id="KW-0472">Membrane</keyword>
<comment type="caution">
    <text evidence="2">The sequence shown here is derived from an EMBL/GenBank/DDBJ whole genome shotgun (WGS) entry which is preliminary data.</text>
</comment>
<sequence>MSVLTGTGMLVRLILRRDRLRLPAWVVVIPGLVTATASAITELYPNTGERLALGLAVDANPALRALTGPIFDPSSTGGLTAWRVTGIAAVLTGLIGILFVTRHTRAEEETGRAELIGAGAVGRHALLAA</sequence>
<organism evidence="2 3">
    <name type="scientific">Streptosporangium algeriense</name>
    <dbReference type="NCBI Taxonomy" id="1682748"/>
    <lineage>
        <taxon>Bacteria</taxon>
        <taxon>Bacillati</taxon>
        <taxon>Actinomycetota</taxon>
        <taxon>Actinomycetes</taxon>
        <taxon>Streptosporangiales</taxon>
        <taxon>Streptosporangiaceae</taxon>
        <taxon>Streptosporangium</taxon>
    </lineage>
</organism>
<dbReference type="EMBL" id="JBHTHX010002326">
    <property type="protein sequence ID" value="MFD0890266.1"/>
    <property type="molecule type" value="Genomic_DNA"/>
</dbReference>
<evidence type="ECO:0000256" key="1">
    <source>
        <dbReference type="SAM" id="Phobius"/>
    </source>
</evidence>
<reference evidence="3" key="1">
    <citation type="journal article" date="2019" name="Int. J. Syst. Evol. Microbiol.">
        <title>The Global Catalogue of Microorganisms (GCM) 10K type strain sequencing project: providing services to taxonomists for standard genome sequencing and annotation.</title>
        <authorList>
            <consortium name="The Broad Institute Genomics Platform"/>
            <consortium name="The Broad Institute Genome Sequencing Center for Infectious Disease"/>
            <person name="Wu L."/>
            <person name="Ma J."/>
        </authorList>
    </citation>
    <scope>NUCLEOTIDE SEQUENCE [LARGE SCALE GENOMIC DNA]</scope>
    <source>
        <strain evidence="3">CCUG 62974</strain>
    </source>
</reference>
<accession>A0ABW3E4N0</accession>
<evidence type="ECO:0000313" key="3">
    <source>
        <dbReference type="Proteomes" id="UP001597024"/>
    </source>
</evidence>
<keyword evidence="1" id="KW-0812">Transmembrane</keyword>
<name>A0ABW3E4N0_9ACTN</name>
<proteinExistence type="predicted"/>
<keyword evidence="3" id="KW-1185">Reference proteome</keyword>
<protein>
    <submittedName>
        <fullName evidence="2">ABC transporter permease</fullName>
    </submittedName>
</protein>
<feature type="non-terminal residue" evidence="2">
    <location>
        <position position="129"/>
    </location>
</feature>
<feature type="transmembrane region" description="Helical" evidence="1">
    <location>
        <begin position="81"/>
        <end position="100"/>
    </location>
</feature>
<evidence type="ECO:0000313" key="2">
    <source>
        <dbReference type="EMBL" id="MFD0890266.1"/>
    </source>
</evidence>
<keyword evidence="1" id="KW-1133">Transmembrane helix</keyword>
<gene>
    <name evidence="2" type="ORF">ACFQ08_37470</name>
</gene>
<dbReference type="Proteomes" id="UP001597024">
    <property type="component" value="Unassembled WGS sequence"/>
</dbReference>
<feature type="transmembrane region" description="Helical" evidence="1">
    <location>
        <begin position="20"/>
        <end position="40"/>
    </location>
</feature>